<feature type="chain" id="PRO_5026724626" evidence="2">
    <location>
        <begin position="24"/>
        <end position="632"/>
    </location>
</feature>
<dbReference type="AlphaFoldDB" id="A0A6J2U610"/>
<keyword evidence="2" id="KW-0732">Signal</keyword>
<proteinExistence type="predicted"/>
<feature type="compositionally biased region" description="Basic and acidic residues" evidence="1">
    <location>
        <begin position="115"/>
        <end position="125"/>
    </location>
</feature>
<name>A0A6J2U610_DROLE</name>
<feature type="compositionally biased region" description="Basic and acidic residues" evidence="1">
    <location>
        <begin position="585"/>
        <end position="598"/>
    </location>
</feature>
<evidence type="ECO:0000313" key="4">
    <source>
        <dbReference type="RefSeq" id="XP_030382963.1"/>
    </source>
</evidence>
<dbReference type="RefSeq" id="XP_030382963.1">
    <property type="nucleotide sequence ID" value="XM_030527103.1"/>
</dbReference>
<evidence type="ECO:0000256" key="2">
    <source>
        <dbReference type="SAM" id="SignalP"/>
    </source>
</evidence>
<dbReference type="Proteomes" id="UP000504634">
    <property type="component" value="Unplaced"/>
</dbReference>
<dbReference type="OrthoDB" id="7867795at2759"/>
<evidence type="ECO:0000313" key="3">
    <source>
        <dbReference type="Proteomes" id="UP000504634"/>
    </source>
</evidence>
<feature type="compositionally biased region" description="Basic and acidic residues" evidence="1">
    <location>
        <begin position="141"/>
        <end position="150"/>
    </location>
</feature>
<accession>A0A6J2U610</accession>
<reference evidence="4" key="1">
    <citation type="submission" date="2025-08" db="UniProtKB">
        <authorList>
            <consortium name="RefSeq"/>
        </authorList>
    </citation>
    <scope>IDENTIFICATION</scope>
    <source>
        <strain evidence="4">11010-0011.00</strain>
        <tissue evidence="4">Whole body</tissue>
    </source>
</reference>
<gene>
    <name evidence="4" type="primary">LOC115630506</name>
</gene>
<protein>
    <submittedName>
        <fullName evidence="4">Uncharacterized protein LOC115630506 isoform X1</fullName>
    </submittedName>
</protein>
<feature type="compositionally biased region" description="Acidic residues" evidence="1">
    <location>
        <begin position="100"/>
        <end position="114"/>
    </location>
</feature>
<feature type="region of interest" description="Disordered" evidence="1">
    <location>
        <begin position="94"/>
        <end position="150"/>
    </location>
</feature>
<evidence type="ECO:0000256" key="1">
    <source>
        <dbReference type="SAM" id="MobiDB-lite"/>
    </source>
</evidence>
<sequence length="632" mass="71945">MFFLRLNLLQLMQYMCLMHILKAYPMQPYKAKKFADAAEYPDLTNGLSDAELEAALNGLSLDDLNNLDKYLDNKMEDNDNFDAGVRMRQRHVKRIKQPEEELGNIELGSDDTYDPAEKLDRERGSKLHKSAFDDSCNDDSDPTKERPEHCKNKLAERPKCTKKPKCTGTTERCPLKSNLDLCKSKGGGAVMDDDYDRLPKCPDKTTCKPKKKPKKKPICEEECDPEDELCLQRNFKNLKQQNPERTLKDYDLINDKAVDDMSDYSLGHTKLDESDELGDIAEGAMPPMKLKKELAGWKPKKELELEILNTDYNKLPSFETRGAEIGDFKYNRKLGNGFDILGVRKMSDDTPLTENREQLQEEQVNELTNVGPDFIAIPPMKVEGQPAASSGNNQKAGPFNAEQNIRSGKVDDTSVGMNNQPAAYERHQLSRLAHEQGQRFNEEQTAKVEDNRNLEDSAVSENDNIQLDESLTGREEGLEAGTIAAETPKLSQSIMDGTKSRELEQKANILNDGESFIANSARDPPRYFIQTPNGFIKSDNEPGQRRLRSDENNSEMLNFNNFEQLQFVKEKQYAEEWRRRKRENKKTDDAPENSKETYLKKLMDSFPRDTGSQSNANIARMAESAHVRVKRS</sequence>
<keyword evidence="3" id="KW-1185">Reference proteome</keyword>
<dbReference type="GeneID" id="115630506"/>
<feature type="region of interest" description="Disordered" evidence="1">
    <location>
        <begin position="577"/>
        <end position="598"/>
    </location>
</feature>
<feature type="signal peptide" evidence="2">
    <location>
        <begin position="1"/>
        <end position="23"/>
    </location>
</feature>
<organism evidence="3 4">
    <name type="scientific">Drosophila lebanonensis</name>
    <name type="common">Fruit fly</name>
    <name type="synonym">Scaptodrosophila lebanonensis</name>
    <dbReference type="NCBI Taxonomy" id="7225"/>
    <lineage>
        <taxon>Eukaryota</taxon>
        <taxon>Metazoa</taxon>
        <taxon>Ecdysozoa</taxon>
        <taxon>Arthropoda</taxon>
        <taxon>Hexapoda</taxon>
        <taxon>Insecta</taxon>
        <taxon>Pterygota</taxon>
        <taxon>Neoptera</taxon>
        <taxon>Endopterygota</taxon>
        <taxon>Diptera</taxon>
        <taxon>Brachycera</taxon>
        <taxon>Muscomorpha</taxon>
        <taxon>Ephydroidea</taxon>
        <taxon>Drosophilidae</taxon>
        <taxon>Scaptodrosophila</taxon>
    </lineage>
</organism>